<gene>
    <name evidence="1" type="ORF">FB458_0469</name>
</gene>
<dbReference type="Pfam" id="PF21893">
    <property type="entry name" value="DUF6918"/>
    <property type="match status" value="1"/>
</dbReference>
<accession>A0A542DWD6</accession>
<evidence type="ECO:0000313" key="2">
    <source>
        <dbReference type="Proteomes" id="UP000317893"/>
    </source>
</evidence>
<comment type="caution">
    <text evidence="1">The sequence shown here is derived from an EMBL/GenBank/DDBJ whole genome shotgun (WGS) entry which is preliminary data.</text>
</comment>
<dbReference type="Proteomes" id="UP000317893">
    <property type="component" value="Unassembled WGS sequence"/>
</dbReference>
<sequence>MPTSTLHDALLTPERRPQAVDALVGVVDAEVQSKSGLGGAAIKTAYGASKKIDARLAHKAVGRMLPDFLAALEPYWAQSTGDFGATLVARQDEVAESLLAVTDQRADNPAHAAVAKVYGMIRPKAKQHVTAALPRLGATLQSLAG</sequence>
<dbReference type="RefSeq" id="WP_141846409.1">
    <property type="nucleotide sequence ID" value="NZ_BAAAPR010000006.1"/>
</dbReference>
<dbReference type="OrthoDB" id="530636at2"/>
<dbReference type="AlphaFoldDB" id="A0A542DWD6"/>
<reference evidence="1 2" key="1">
    <citation type="submission" date="2019-06" db="EMBL/GenBank/DDBJ databases">
        <title>Sequencing the genomes of 1000 actinobacteria strains.</title>
        <authorList>
            <person name="Klenk H.-P."/>
        </authorList>
    </citation>
    <scope>NUCLEOTIDE SEQUENCE [LARGE SCALE GENOMIC DNA]</scope>
    <source>
        <strain evidence="1 2">DSM 18607</strain>
    </source>
</reference>
<keyword evidence="2" id="KW-1185">Reference proteome</keyword>
<proteinExistence type="predicted"/>
<evidence type="ECO:0000313" key="1">
    <source>
        <dbReference type="EMBL" id="TQJ07407.1"/>
    </source>
</evidence>
<dbReference type="InterPro" id="IPR054211">
    <property type="entry name" value="DUF6918"/>
</dbReference>
<protein>
    <submittedName>
        <fullName evidence="1">Uncharacterized protein</fullName>
    </submittedName>
</protein>
<dbReference type="EMBL" id="VFMN01000001">
    <property type="protein sequence ID" value="TQJ07407.1"/>
    <property type="molecule type" value="Genomic_DNA"/>
</dbReference>
<organism evidence="1 2">
    <name type="scientific">Lapillicoccus jejuensis</name>
    <dbReference type="NCBI Taxonomy" id="402171"/>
    <lineage>
        <taxon>Bacteria</taxon>
        <taxon>Bacillati</taxon>
        <taxon>Actinomycetota</taxon>
        <taxon>Actinomycetes</taxon>
        <taxon>Micrococcales</taxon>
        <taxon>Intrasporangiaceae</taxon>
        <taxon>Lapillicoccus</taxon>
    </lineage>
</organism>
<name>A0A542DWD6_9MICO</name>